<keyword evidence="3" id="KW-0813">Transport</keyword>
<evidence type="ECO:0000313" key="9">
    <source>
        <dbReference type="EMBL" id="TBU02687.1"/>
    </source>
</evidence>
<dbReference type="InterPro" id="IPR005828">
    <property type="entry name" value="MFS_sugar_transport-like"/>
</dbReference>
<dbReference type="InterPro" id="IPR045263">
    <property type="entry name" value="GLUT"/>
</dbReference>
<dbReference type="PRINTS" id="PR00171">
    <property type="entry name" value="SUGRTRNSPORT"/>
</dbReference>
<evidence type="ECO:0000256" key="4">
    <source>
        <dbReference type="ARBA" id="ARBA00022692"/>
    </source>
</evidence>
<dbReference type="Pfam" id="PF00083">
    <property type="entry name" value="Sugar_tr"/>
    <property type="match status" value="2"/>
</dbReference>
<dbReference type="Proteomes" id="UP000292282">
    <property type="component" value="Unassembled WGS sequence"/>
</dbReference>
<comment type="similarity">
    <text evidence="2">Belongs to the major facilitator superfamily. Sugar transporter (TC 2.A.1.1) family.</text>
</comment>
<dbReference type="STRING" id="1176355.A0A4Q9L550"/>
<keyword evidence="11" id="KW-1185">Reference proteome</keyword>
<feature type="transmembrane region" description="Helical" evidence="7">
    <location>
        <begin position="153"/>
        <end position="175"/>
    </location>
</feature>
<dbReference type="EMBL" id="PITK01000350">
    <property type="protein sequence ID" value="TBU13729.1"/>
    <property type="molecule type" value="Genomic_DNA"/>
</dbReference>
<dbReference type="SUPFAM" id="SSF103473">
    <property type="entry name" value="MFS general substrate transporter"/>
    <property type="match status" value="1"/>
</dbReference>
<dbReference type="Proteomes" id="UP000292362">
    <property type="component" value="Unassembled WGS sequence"/>
</dbReference>
<dbReference type="VEuPathDB" id="MicrosporidiaDB:CWI38_0350p0030"/>
<reference evidence="11 12" key="1">
    <citation type="submission" date="2017-12" db="EMBL/GenBank/DDBJ databases">
        <authorList>
            <person name="Pombert J.-F."/>
            <person name="Haag K.L."/>
            <person name="Ebert D."/>
        </authorList>
    </citation>
    <scope>NUCLEOTIDE SEQUENCE [LARGE SCALE GENOMIC DNA]</scope>
    <source>
        <strain evidence="9">FI-OER-3-3</strain>
        <strain evidence="10">IL-G-3</strain>
    </source>
</reference>
<evidence type="ECO:0000256" key="6">
    <source>
        <dbReference type="ARBA" id="ARBA00023136"/>
    </source>
</evidence>
<feature type="transmembrane region" description="Helical" evidence="7">
    <location>
        <begin position="181"/>
        <end position="202"/>
    </location>
</feature>
<feature type="transmembrane region" description="Helical" evidence="7">
    <location>
        <begin position="67"/>
        <end position="88"/>
    </location>
</feature>
<evidence type="ECO:0000256" key="3">
    <source>
        <dbReference type="ARBA" id="ARBA00022448"/>
    </source>
</evidence>
<feature type="transmembrane region" description="Helical" evidence="7">
    <location>
        <begin position="12"/>
        <end position="31"/>
    </location>
</feature>
<dbReference type="PANTHER" id="PTHR23503">
    <property type="entry name" value="SOLUTE CARRIER FAMILY 2"/>
    <property type="match status" value="1"/>
</dbReference>
<comment type="caution">
    <text evidence="9">The sequence shown here is derived from an EMBL/GenBank/DDBJ whole genome shotgun (WGS) entry which is preliminary data.</text>
</comment>
<keyword evidence="9" id="KW-0762">Sugar transport</keyword>
<protein>
    <submittedName>
        <fullName evidence="9">Glucose transporter</fullName>
    </submittedName>
</protein>
<evidence type="ECO:0000256" key="1">
    <source>
        <dbReference type="ARBA" id="ARBA00004141"/>
    </source>
</evidence>
<dbReference type="PROSITE" id="PS50850">
    <property type="entry name" value="MFS"/>
    <property type="match status" value="1"/>
</dbReference>
<feature type="transmembrane region" description="Helical" evidence="7">
    <location>
        <begin position="291"/>
        <end position="308"/>
    </location>
</feature>
<dbReference type="GO" id="GO:0016020">
    <property type="term" value="C:membrane"/>
    <property type="evidence" value="ECO:0007669"/>
    <property type="project" value="UniProtKB-SubCell"/>
</dbReference>
<dbReference type="AlphaFoldDB" id="A0A4Q9L550"/>
<feature type="transmembrane region" description="Helical" evidence="7">
    <location>
        <begin position="264"/>
        <end position="284"/>
    </location>
</feature>
<feature type="transmembrane region" description="Helical" evidence="7">
    <location>
        <begin position="230"/>
        <end position="252"/>
    </location>
</feature>
<evidence type="ECO:0000313" key="11">
    <source>
        <dbReference type="Proteomes" id="UP000292282"/>
    </source>
</evidence>
<organism evidence="9 12">
    <name type="scientific">Hamiltosporidium tvaerminnensis</name>
    <dbReference type="NCBI Taxonomy" id="1176355"/>
    <lineage>
        <taxon>Eukaryota</taxon>
        <taxon>Fungi</taxon>
        <taxon>Fungi incertae sedis</taxon>
        <taxon>Microsporidia</taxon>
        <taxon>Dubosqiidae</taxon>
        <taxon>Hamiltosporidium</taxon>
    </lineage>
</organism>
<gene>
    <name evidence="9" type="ORF">CWI37_0432p0030</name>
    <name evidence="10" type="ORF">CWI38_0350p0030</name>
</gene>
<feature type="transmembrane region" description="Helical" evidence="7">
    <location>
        <begin position="377"/>
        <end position="397"/>
    </location>
</feature>
<dbReference type="InterPro" id="IPR020846">
    <property type="entry name" value="MFS_dom"/>
</dbReference>
<dbReference type="GO" id="GO:0015149">
    <property type="term" value="F:hexose transmembrane transporter activity"/>
    <property type="evidence" value="ECO:0007669"/>
    <property type="project" value="TreeGrafter"/>
</dbReference>
<evidence type="ECO:0000256" key="2">
    <source>
        <dbReference type="ARBA" id="ARBA00010992"/>
    </source>
</evidence>
<evidence type="ECO:0000313" key="10">
    <source>
        <dbReference type="EMBL" id="TBU13729.1"/>
    </source>
</evidence>
<keyword evidence="6 7" id="KW-0472">Membrane</keyword>
<evidence type="ECO:0000256" key="5">
    <source>
        <dbReference type="ARBA" id="ARBA00022989"/>
    </source>
</evidence>
<dbReference type="PROSITE" id="PS51257">
    <property type="entry name" value="PROKAR_LIPOPROTEIN"/>
    <property type="match status" value="1"/>
</dbReference>
<evidence type="ECO:0000313" key="12">
    <source>
        <dbReference type="Proteomes" id="UP000292362"/>
    </source>
</evidence>
<feature type="transmembrane region" description="Helical" evidence="7">
    <location>
        <begin position="100"/>
        <end position="118"/>
    </location>
</feature>
<evidence type="ECO:0000259" key="8">
    <source>
        <dbReference type="PROSITE" id="PS50850"/>
    </source>
</evidence>
<dbReference type="OrthoDB" id="2196240at2759"/>
<dbReference type="PROSITE" id="PS00216">
    <property type="entry name" value="SUGAR_TRANSPORT_1"/>
    <property type="match status" value="1"/>
</dbReference>
<dbReference type="InterPro" id="IPR036259">
    <property type="entry name" value="MFS_trans_sf"/>
</dbReference>
<dbReference type="PROSITE" id="PS00217">
    <property type="entry name" value="SUGAR_TRANSPORT_2"/>
    <property type="match status" value="1"/>
</dbReference>
<dbReference type="EMBL" id="PITJ01000432">
    <property type="protein sequence ID" value="TBU02687.1"/>
    <property type="molecule type" value="Genomic_DNA"/>
</dbReference>
<proteinExistence type="inferred from homology"/>
<feature type="domain" description="Major facilitator superfamily (MFS) profile" evidence="8">
    <location>
        <begin position="19"/>
        <end position="401"/>
    </location>
</feature>
<evidence type="ECO:0000256" key="7">
    <source>
        <dbReference type="SAM" id="Phobius"/>
    </source>
</evidence>
<keyword evidence="4 7" id="KW-0812">Transmembrane</keyword>
<keyword evidence="5 7" id="KW-1133">Transmembrane helix</keyword>
<feature type="transmembrane region" description="Helical" evidence="7">
    <location>
        <begin position="347"/>
        <end position="371"/>
    </location>
</feature>
<name>A0A4Q9L550_9MICR</name>
<dbReference type="VEuPathDB" id="MicrosporidiaDB:CWI37_0432p0030"/>
<accession>A0A4Q9L550</accession>
<sequence length="408" mass="44744">MKDSGSENKESINASLIYSTVLSCSGSWLFGLNMTSLDSLSEVFKNGSESIEDGLFKSHVKVTDSEWSIIVSIICIGALASNFLVNLIPLSRKNILILNNILYLSGFSMIFCVQNIFYLILGRFLIGMGAGVACAVVPLYLGEISPDKIRGLISSAHQFFIIFGVLGGQILSFLFSTVHTWRITISILIAISILSFIFLFFIQNPVMKNSAEENVSIAQLFAEKKARKSLFLSTIIHMGQQLTGINGVLFFSNEILAATGKARLYTISIGLVSLASTTVSMFTVDMFGRKIMLLLSCLVVSTGLSILGSGHVPVISLFIFISGFAIGLGPVAWFVTSEVYPSEYKSAGNAIAVSSNWMSSFFVALTFPFFYTWIGNFVFFIYATIIMTLFLLLLVMFKETKGKKADFQ</sequence>
<dbReference type="Gene3D" id="1.20.1250.20">
    <property type="entry name" value="MFS general substrate transporter like domains"/>
    <property type="match status" value="2"/>
</dbReference>
<comment type="subcellular location">
    <subcellularLocation>
        <location evidence="1">Membrane</location>
        <topology evidence="1">Multi-pass membrane protein</topology>
    </subcellularLocation>
</comment>
<dbReference type="PANTHER" id="PTHR23503:SF8">
    <property type="entry name" value="FACILITATED GLUCOSE TRANSPORTER PROTEIN 1"/>
    <property type="match status" value="1"/>
</dbReference>
<feature type="transmembrane region" description="Helical" evidence="7">
    <location>
        <begin position="314"/>
        <end position="335"/>
    </location>
</feature>
<feature type="transmembrane region" description="Helical" evidence="7">
    <location>
        <begin position="124"/>
        <end position="141"/>
    </location>
</feature>
<dbReference type="InterPro" id="IPR005829">
    <property type="entry name" value="Sugar_transporter_CS"/>
</dbReference>
<dbReference type="InterPro" id="IPR003663">
    <property type="entry name" value="Sugar/inositol_transpt"/>
</dbReference>